<keyword evidence="2" id="KW-0963">Cytoplasm</keyword>
<dbReference type="Proteomes" id="UP000091820">
    <property type="component" value="Unassembled WGS sequence"/>
</dbReference>
<keyword evidence="5" id="KW-0106">Calcium</keyword>
<dbReference type="GO" id="GO:0048306">
    <property type="term" value="F:calcium-dependent protein binding"/>
    <property type="evidence" value="ECO:0007669"/>
    <property type="project" value="UniProtKB-ARBA"/>
</dbReference>
<dbReference type="GO" id="GO:0005737">
    <property type="term" value="C:cytoplasm"/>
    <property type="evidence" value="ECO:0007669"/>
    <property type="project" value="UniProtKB-SubCell"/>
</dbReference>
<reference evidence="7" key="2">
    <citation type="submission" date="2020-05" db="UniProtKB">
        <authorList>
            <consortium name="EnsemblMetazoa"/>
        </authorList>
    </citation>
    <scope>IDENTIFICATION</scope>
    <source>
        <strain evidence="7">IAEA</strain>
    </source>
</reference>
<dbReference type="Pfam" id="PF13499">
    <property type="entry name" value="EF-hand_7"/>
    <property type="match status" value="2"/>
</dbReference>
<keyword evidence="3" id="KW-0479">Metal-binding</keyword>
<evidence type="ECO:0000256" key="3">
    <source>
        <dbReference type="ARBA" id="ARBA00022723"/>
    </source>
</evidence>
<dbReference type="PANTHER" id="PTHR46212">
    <property type="entry name" value="PEFLIN"/>
    <property type="match status" value="1"/>
</dbReference>
<dbReference type="CDD" id="cd16184">
    <property type="entry name" value="EFh_PEF_peflin"/>
    <property type="match status" value="1"/>
</dbReference>
<evidence type="ECO:0000259" key="6">
    <source>
        <dbReference type="PROSITE" id="PS50222"/>
    </source>
</evidence>
<dbReference type="EnsemblMetazoa" id="GBRI021598-RA">
    <property type="protein sequence ID" value="GBRI021598-PA"/>
    <property type="gene ID" value="GBRI021598"/>
</dbReference>
<dbReference type="PROSITE" id="PS50222">
    <property type="entry name" value="EF_HAND_2"/>
    <property type="match status" value="2"/>
</dbReference>
<dbReference type="SUPFAM" id="SSF47473">
    <property type="entry name" value="EF-hand"/>
    <property type="match status" value="1"/>
</dbReference>
<feature type="domain" description="EF-hand" evidence="6">
    <location>
        <begin position="36"/>
        <end position="71"/>
    </location>
</feature>
<evidence type="ECO:0000256" key="2">
    <source>
        <dbReference type="ARBA" id="ARBA00022490"/>
    </source>
</evidence>
<proteinExistence type="predicted"/>
<dbReference type="AlphaFoldDB" id="A0A1A9WIZ9"/>
<dbReference type="PANTHER" id="PTHR46212:SF3">
    <property type="entry name" value="GH27120P"/>
    <property type="match status" value="1"/>
</dbReference>
<dbReference type="GO" id="GO:0005509">
    <property type="term" value="F:calcium ion binding"/>
    <property type="evidence" value="ECO:0007669"/>
    <property type="project" value="InterPro"/>
</dbReference>
<dbReference type="InterPro" id="IPR011992">
    <property type="entry name" value="EF-hand-dom_pair"/>
</dbReference>
<dbReference type="VEuPathDB" id="VectorBase:GBRI021598"/>
<dbReference type="InterPro" id="IPR002048">
    <property type="entry name" value="EF_hand_dom"/>
</dbReference>
<feature type="domain" description="EF-hand" evidence="6">
    <location>
        <begin position="103"/>
        <end position="138"/>
    </location>
</feature>
<evidence type="ECO:0000313" key="7">
    <source>
        <dbReference type="EnsemblMetazoa" id="GBRI021598-PA"/>
    </source>
</evidence>
<comment type="subcellular location">
    <subcellularLocation>
        <location evidence="1">Cytoplasm</location>
    </subcellularLocation>
</comment>
<organism evidence="7 8">
    <name type="scientific">Glossina brevipalpis</name>
    <dbReference type="NCBI Taxonomy" id="37001"/>
    <lineage>
        <taxon>Eukaryota</taxon>
        <taxon>Metazoa</taxon>
        <taxon>Ecdysozoa</taxon>
        <taxon>Arthropoda</taxon>
        <taxon>Hexapoda</taxon>
        <taxon>Insecta</taxon>
        <taxon>Pterygota</taxon>
        <taxon>Neoptera</taxon>
        <taxon>Endopterygota</taxon>
        <taxon>Diptera</taxon>
        <taxon>Brachycera</taxon>
        <taxon>Muscomorpha</taxon>
        <taxon>Hippoboscoidea</taxon>
        <taxon>Glossinidae</taxon>
        <taxon>Glossina</taxon>
    </lineage>
</organism>
<dbReference type="STRING" id="37001.A0A1A9WIZ9"/>
<evidence type="ECO:0000256" key="1">
    <source>
        <dbReference type="ARBA" id="ARBA00004496"/>
    </source>
</evidence>
<evidence type="ECO:0000256" key="5">
    <source>
        <dbReference type="ARBA" id="ARBA00022837"/>
    </source>
</evidence>
<evidence type="ECO:0000256" key="4">
    <source>
        <dbReference type="ARBA" id="ARBA00022737"/>
    </source>
</evidence>
<dbReference type="InterPro" id="IPR018247">
    <property type="entry name" value="EF_Hand_1_Ca_BS"/>
</dbReference>
<protein>
    <recommendedName>
        <fullName evidence="6">EF-hand domain-containing protein</fullName>
    </recommendedName>
</protein>
<sequence>MSYGYNPYAQQGGGAGGNFNEGYSAPPGAYPPQNAQISPEAQRWFSMVDRDRSGKINAEELQRALINGRGENFSDTSCKLMISMFDNDASGTIDVYEFEKLYNYINQWLQVFKTYDRDNSGHIDESELSQAFIQMGFRFSPEFIQFLVKKNDPRNQKEVSVDQFIVVCVQIQRFTEAFRQRDTQQNGIISIGFEDFLTVALGCSI</sequence>
<dbReference type="InterPro" id="IPR051426">
    <property type="entry name" value="Peflin/Sorcin_CaBP"/>
</dbReference>
<dbReference type="Gene3D" id="1.10.238.10">
    <property type="entry name" value="EF-hand"/>
    <property type="match status" value="1"/>
</dbReference>
<dbReference type="SMART" id="SM00054">
    <property type="entry name" value="EFh"/>
    <property type="match status" value="3"/>
</dbReference>
<accession>A0A1A9WIZ9</accession>
<reference evidence="8" key="1">
    <citation type="submission" date="2014-03" db="EMBL/GenBank/DDBJ databases">
        <authorList>
            <person name="Aksoy S."/>
            <person name="Warren W."/>
            <person name="Wilson R.K."/>
        </authorList>
    </citation>
    <scope>NUCLEOTIDE SEQUENCE [LARGE SCALE GENOMIC DNA]</scope>
    <source>
        <strain evidence="8">IAEA</strain>
    </source>
</reference>
<name>A0A1A9WIZ9_9MUSC</name>
<evidence type="ECO:0000313" key="8">
    <source>
        <dbReference type="Proteomes" id="UP000091820"/>
    </source>
</evidence>
<keyword evidence="4" id="KW-0677">Repeat</keyword>
<dbReference type="PROSITE" id="PS00018">
    <property type="entry name" value="EF_HAND_1"/>
    <property type="match status" value="2"/>
</dbReference>
<keyword evidence="8" id="KW-1185">Reference proteome</keyword>